<dbReference type="Pfam" id="PF00307">
    <property type="entry name" value="CH"/>
    <property type="match status" value="1"/>
</dbReference>
<feature type="compositionally biased region" description="Low complexity" evidence="4">
    <location>
        <begin position="243"/>
        <end position="255"/>
    </location>
</feature>
<proteinExistence type="predicted"/>
<feature type="region of interest" description="Disordered" evidence="4">
    <location>
        <begin position="234"/>
        <end position="290"/>
    </location>
</feature>
<gene>
    <name evidence="6" type="ORF">PCOR1329_LOCUS48913</name>
</gene>
<accession>A0ABN9UKL6</accession>
<dbReference type="EMBL" id="CAUYUJ010015915">
    <property type="protein sequence ID" value="CAK0859595.1"/>
    <property type="molecule type" value="Genomic_DNA"/>
</dbReference>
<dbReference type="InterPro" id="IPR001715">
    <property type="entry name" value="CH_dom"/>
</dbReference>
<dbReference type="InterPro" id="IPR036872">
    <property type="entry name" value="CH_dom_sf"/>
</dbReference>
<feature type="compositionally biased region" description="Acidic residues" evidence="4">
    <location>
        <begin position="756"/>
        <end position="771"/>
    </location>
</feature>
<dbReference type="InterPro" id="IPR039959">
    <property type="entry name" value="Fimbrin/Plastin"/>
</dbReference>
<dbReference type="PANTHER" id="PTHR19961">
    <property type="entry name" value="FIMBRIN/PLASTIN"/>
    <property type="match status" value="1"/>
</dbReference>
<organism evidence="6 7">
    <name type="scientific">Prorocentrum cordatum</name>
    <dbReference type="NCBI Taxonomy" id="2364126"/>
    <lineage>
        <taxon>Eukaryota</taxon>
        <taxon>Sar</taxon>
        <taxon>Alveolata</taxon>
        <taxon>Dinophyceae</taxon>
        <taxon>Prorocentrales</taxon>
        <taxon>Prorocentraceae</taxon>
        <taxon>Prorocentrum</taxon>
    </lineage>
</organism>
<dbReference type="SUPFAM" id="SSF47576">
    <property type="entry name" value="Calponin-homology domain, CH-domain"/>
    <property type="match status" value="1"/>
</dbReference>
<feature type="domain" description="Calponin-homology (CH)" evidence="5">
    <location>
        <begin position="867"/>
        <end position="914"/>
    </location>
</feature>
<keyword evidence="2" id="KW-0009">Actin-binding</keyword>
<feature type="compositionally biased region" description="Low complexity" evidence="4">
    <location>
        <begin position="276"/>
        <end position="287"/>
    </location>
</feature>
<evidence type="ECO:0000256" key="2">
    <source>
        <dbReference type="ARBA" id="ARBA00023203"/>
    </source>
</evidence>
<keyword evidence="1" id="KW-0677">Repeat</keyword>
<keyword evidence="3" id="KW-0175">Coiled coil</keyword>
<dbReference type="Gene3D" id="1.10.418.10">
    <property type="entry name" value="Calponin-like domain"/>
    <property type="match status" value="1"/>
</dbReference>
<feature type="coiled-coil region" evidence="3">
    <location>
        <begin position="158"/>
        <end position="185"/>
    </location>
</feature>
<reference evidence="6" key="1">
    <citation type="submission" date="2023-10" db="EMBL/GenBank/DDBJ databases">
        <authorList>
            <person name="Chen Y."/>
            <person name="Shah S."/>
            <person name="Dougan E. K."/>
            <person name="Thang M."/>
            <person name="Chan C."/>
        </authorList>
    </citation>
    <scope>NUCLEOTIDE SEQUENCE [LARGE SCALE GENOMIC DNA]</scope>
</reference>
<evidence type="ECO:0000256" key="3">
    <source>
        <dbReference type="SAM" id="Coils"/>
    </source>
</evidence>
<evidence type="ECO:0000259" key="5">
    <source>
        <dbReference type="Pfam" id="PF00307"/>
    </source>
</evidence>
<feature type="region of interest" description="Disordered" evidence="4">
    <location>
        <begin position="31"/>
        <end position="50"/>
    </location>
</feature>
<evidence type="ECO:0000313" key="7">
    <source>
        <dbReference type="Proteomes" id="UP001189429"/>
    </source>
</evidence>
<feature type="region of interest" description="Disordered" evidence="4">
    <location>
        <begin position="747"/>
        <end position="796"/>
    </location>
</feature>
<keyword evidence="7" id="KW-1185">Reference proteome</keyword>
<dbReference type="PANTHER" id="PTHR19961:SF18">
    <property type="entry name" value="FI19014P1"/>
    <property type="match status" value="1"/>
</dbReference>
<sequence>MHPELVEAMLRHPAALSVMAPDGDERRLLRRAGRHEPPPPPLGTGRVPLPLLGTGRVPLPLVDTRPVEPPLAPPSGRKGLRAIAATRSALLAPVKPTAPLAPQAYPRLLAPPVVAGGAAAASALAAEGECEESVLLPALGTAAPRRSSAATSLSSTAEAAVERLRALFEADLEELRQRCESCRGRPHTHVATRVLELLSRWASMLPRHQAMLEAVLQHARPCVFALGPQREYCGGGGASTPRSTHSSSANAATTPAPEPQPLEGAALEVRQRSTCSSRASAVPAPAREPQPLEDSALEVFQEPDLSGAAAQGAWLQHLDVVTVLSRQPRSLEQTSLRRSGICADGVEAPLAAAKAAPAQVAPATPAPAHFTVWRQLRWHLASLRGDAQSCQSIVDSSKRHGSAAATVMNIMHEQRLSLVGGKAFAIWRLLAAARTTMHRQALSVRVLPDGQSPLRKAFLALRIGSGQEKLDRLDRMCREQHEQAAGQFGHKRRYERVHEDLSEHLQRSEVAAAFQERCLRDQCALRASLADRVERAQPDRHRRALAQVLPRFFQSLVQVASVHRVASLAALRTRELIALDVHRGETLKAVVSQPFERVLLRWVNQLLDEAKFAASGMLENFLSDGNTMSLWSTRDAPLFKERCRLVRGMHTPVNNFGKDLCGGVELVAVAAMMIAYRLGRRFLDPVHLWPLDRRAPELRAEGAYALLQGLAPHRAARCLLRPQDIAQGSAGVLRQFLAVAFLNDPPGPAKLPGRLEDEDGEELESEPDEEQAAGAEEASEGTSLDSGPEDEEEELVGPGMLSIAQREATEEGVQAAGAAHQGDEDAATTLAKSLEQAARGLAYERVVDLSPLLASGETAEGLRDVPPEEVLLRWLNHQVGQGDPALPEAGNLGEDLSDGRLLLALLRRVAPDVAQGADAGEEEPDGAAAVAGLAARCGDGCQLPQEALRSGQEDQITAFVASVFRVRPNLSPEPTSALALHIK</sequence>
<dbReference type="Proteomes" id="UP001189429">
    <property type="component" value="Unassembled WGS sequence"/>
</dbReference>
<evidence type="ECO:0000256" key="1">
    <source>
        <dbReference type="ARBA" id="ARBA00022737"/>
    </source>
</evidence>
<name>A0ABN9UKL6_9DINO</name>
<evidence type="ECO:0000313" key="6">
    <source>
        <dbReference type="EMBL" id="CAK0859595.1"/>
    </source>
</evidence>
<evidence type="ECO:0000256" key="4">
    <source>
        <dbReference type="SAM" id="MobiDB-lite"/>
    </source>
</evidence>
<protein>
    <recommendedName>
        <fullName evidence="5">Calponin-homology (CH) domain-containing protein</fullName>
    </recommendedName>
</protein>
<comment type="caution">
    <text evidence="6">The sequence shown here is derived from an EMBL/GenBank/DDBJ whole genome shotgun (WGS) entry which is preliminary data.</text>
</comment>